<dbReference type="AlphaFoldDB" id="A0A074YB54"/>
<name>A0A074YB54_AURSE</name>
<dbReference type="RefSeq" id="XP_013343389.1">
    <property type="nucleotide sequence ID" value="XM_013487935.1"/>
</dbReference>
<evidence type="ECO:0000313" key="3">
    <source>
        <dbReference type="Proteomes" id="UP000030641"/>
    </source>
</evidence>
<dbReference type="EMBL" id="KL584760">
    <property type="protein sequence ID" value="KEQ95000.1"/>
    <property type="molecule type" value="Genomic_DNA"/>
</dbReference>
<protein>
    <recommendedName>
        <fullName evidence="4">Ig-like domain-containing protein</fullName>
    </recommendedName>
</protein>
<organism evidence="2 3">
    <name type="scientific">Aureobasidium subglaciale (strain EXF-2481)</name>
    <name type="common">Aureobasidium pullulans var. subglaciale</name>
    <dbReference type="NCBI Taxonomy" id="1043005"/>
    <lineage>
        <taxon>Eukaryota</taxon>
        <taxon>Fungi</taxon>
        <taxon>Dikarya</taxon>
        <taxon>Ascomycota</taxon>
        <taxon>Pezizomycotina</taxon>
        <taxon>Dothideomycetes</taxon>
        <taxon>Dothideomycetidae</taxon>
        <taxon>Dothideales</taxon>
        <taxon>Saccotheciaceae</taxon>
        <taxon>Aureobasidium</taxon>
    </lineage>
</organism>
<reference evidence="2 3" key="1">
    <citation type="journal article" date="2014" name="BMC Genomics">
        <title>Genome sequencing of four Aureobasidium pullulans varieties: biotechnological potential, stress tolerance, and description of new species.</title>
        <authorList>
            <person name="Gostin Ar C."/>
            <person name="Ohm R.A."/>
            <person name="Kogej T."/>
            <person name="Sonjak S."/>
            <person name="Turk M."/>
            <person name="Zajc J."/>
            <person name="Zalar P."/>
            <person name="Grube M."/>
            <person name="Sun H."/>
            <person name="Han J."/>
            <person name="Sharma A."/>
            <person name="Chiniquy J."/>
            <person name="Ngan C.Y."/>
            <person name="Lipzen A."/>
            <person name="Barry K."/>
            <person name="Grigoriev I.V."/>
            <person name="Gunde-Cimerman N."/>
        </authorList>
    </citation>
    <scope>NUCLEOTIDE SEQUENCE [LARGE SCALE GENOMIC DNA]</scope>
    <source>
        <strain evidence="2 3">EXF-2481</strain>
    </source>
</reference>
<evidence type="ECO:0000256" key="1">
    <source>
        <dbReference type="SAM" id="SignalP"/>
    </source>
</evidence>
<keyword evidence="1" id="KW-0732">Signal</keyword>
<gene>
    <name evidence="2" type="ORF">AUEXF2481DRAFT_5249</name>
</gene>
<dbReference type="Proteomes" id="UP000030641">
    <property type="component" value="Unassembled WGS sequence"/>
</dbReference>
<dbReference type="OrthoDB" id="3878372at2759"/>
<feature type="chain" id="PRO_5001703185" description="Ig-like domain-containing protein" evidence="1">
    <location>
        <begin position="19"/>
        <end position="221"/>
    </location>
</feature>
<dbReference type="InParanoid" id="A0A074YB54"/>
<evidence type="ECO:0008006" key="4">
    <source>
        <dbReference type="Google" id="ProtNLM"/>
    </source>
</evidence>
<dbReference type="OMA" id="GCATWAK"/>
<dbReference type="GeneID" id="25368801"/>
<sequence length="221" mass="23757">MTFLSLLLTIPFAAQALAQNTNLTFSFSPSTLNTCATNGSTEAVTFTTSSVPATYQCFNLEDLFSSSTSSSYGSRTTQSPQSSVPYEEIAWRLFNTDAYSNQLNYSRVWYQQQNVTSPNQGEDATRLLEVFSGRNCQQTNASAETVHPILGWTCQSSGNGDCYEAPYNIMSFQVGSAAAVNSQYKKCWTASTGMGPERPGSGKAAAAVGAVAILFAGILSW</sequence>
<proteinExistence type="predicted"/>
<feature type="signal peptide" evidence="1">
    <location>
        <begin position="1"/>
        <end position="18"/>
    </location>
</feature>
<evidence type="ECO:0000313" key="2">
    <source>
        <dbReference type="EMBL" id="KEQ95000.1"/>
    </source>
</evidence>
<keyword evidence="3" id="KW-1185">Reference proteome</keyword>
<dbReference type="HOGENOM" id="CLU_081035_0_0_1"/>
<accession>A0A074YB54</accession>